<feature type="region of interest" description="Disordered" evidence="1">
    <location>
        <begin position="92"/>
        <end position="124"/>
    </location>
</feature>
<reference evidence="2" key="1">
    <citation type="submission" date="2018-11" db="EMBL/GenBank/DDBJ databases">
        <authorList>
            <consortium name="Pathogen Informatics"/>
        </authorList>
    </citation>
    <scope>NUCLEOTIDE SEQUENCE</scope>
</reference>
<protein>
    <submittedName>
        <fullName evidence="2">Uncharacterized protein</fullName>
    </submittedName>
</protein>
<organism evidence="2 3">
    <name type="scientific">Protopolystoma xenopodis</name>
    <dbReference type="NCBI Taxonomy" id="117903"/>
    <lineage>
        <taxon>Eukaryota</taxon>
        <taxon>Metazoa</taxon>
        <taxon>Spiralia</taxon>
        <taxon>Lophotrochozoa</taxon>
        <taxon>Platyhelminthes</taxon>
        <taxon>Monogenea</taxon>
        <taxon>Polyopisthocotylea</taxon>
        <taxon>Polystomatidea</taxon>
        <taxon>Polystomatidae</taxon>
        <taxon>Protopolystoma</taxon>
    </lineage>
</organism>
<evidence type="ECO:0000313" key="2">
    <source>
        <dbReference type="EMBL" id="VEL17806.1"/>
    </source>
</evidence>
<keyword evidence="3" id="KW-1185">Reference proteome</keyword>
<comment type="caution">
    <text evidence="2">The sequence shown here is derived from an EMBL/GenBank/DDBJ whole genome shotgun (WGS) entry which is preliminary data.</text>
</comment>
<gene>
    <name evidence="2" type="ORF">PXEA_LOCUS11246</name>
</gene>
<feature type="compositionally biased region" description="Low complexity" evidence="1">
    <location>
        <begin position="99"/>
        <end position="113"/>
    </location>
</feature>
<evidence type="ECO:0000256" key="1">
    <source>
        <dbReference type="SAM" id="MobiDB-lite"/>
    </source>
</evidence>
<proteinExistence type="predicted"/>
<dbReference type="AlphaFoldDB" id="A0A448WQS2"/>
<sequence length="136" mass="14618">MTDLLKIPDGQGTNSSATLSHPVSPPITTSCNRWTRDPWLSISIRWLDSTPLTSSLNLTSPMSSSNHAVNHSYVDLLPSTLCQQTASASPAIIGYHPNSGARRSSPSSQSSPGKNDVMSPWDMHPLHVARGPLNCE</sequence>
<accession>A0A448WQS2</accession>
<feature type="region of interest" description="Disordered" evidence="1">
    <location>
        <begin position="1"/>
        <end position="24"/>
    </location>
</feature>
<dbReference type="PROSITE" id="PS51257">
    <property type="entry name" value="PROKAR_LIPOPROTEIN"/>
    <property type="match status" value="1"/>
</dbReference>
<name>A0A448WQS2_9PLAT</name>
<feature type="compositionally biased region" description="Polar residues" evidence="1">
    <location>
        <begin position="11"/>
        <end position="24"/>
    </location>
</feature>
<dbReference type="Proteomes" id="UP000784294">
    <property type="component" value="Unassembled WGS sequence"/>
</dbReference>
<dbReference type="EMBL" id="CAAALY010034246">
    <property type="protein sequence ID" value="VEL17806.1"/>
    <property type="molecule type" value="Genomic_DNA"/>
</dbReference>
<evidence type="ECO:0000313" key="3">
    <source>
        <dbReference type="Proteomes" id="UP000784294"/>
    </source>
</evidence>